<evidence type="ECO:0000313" key="1">
    <source>
        <dbReference type="EMBL" id="RED86321.1"/>
    </source>
</evidence>
<dbReference type="Gene3D" id="3.40.50.150">
    <property type="entry name" value="Vaccinia Virus protein VP39"/>
    <property type="match status" value="1"/>
</dbReference>
<keyword evidence="1" id="KW-0489">Methyltransferase</keyword>
<dbReference type="GO" id="GO:0008168">
    <property type="term" value="F:methyltransferase activity"/>
    <property type="evidence" value="ECO:0007669"/>
    <property type="project" value="UniProtKB-KW"/>
</dbReference>
<keyword evidence="1" id="KW-0808">Transferase</keyword>
<dbReference type="InterPro" id="IPR008884">
    <property type="entry name" value="TylF_MeTrfase"/>
</dbReference>
<dbReference type="PANTHER" id="PTHR40036:SF1">
    <property type="entry name" value="MACROCIN O-METHYLTRANSFERASE"/>
    <property type="match status" value="1"/>
</dbReference>
<dbReference type="RefSeq" id="WP_116059452.1">
    <property type="nucleotide sequence ID" value="NZ_QRDZ01000003.1"/>
</dbReference>
<dbReference type="Pfam" id="PF05711">
    <property type="entry name" value="TylF"/>
    <property type="match status" value="1"/>
</dbReference>
<name>A0A3D9KIE4_9BACL</name>
<evidence type="ECO:0000313" key="2">
    <source>
        <dbReference type="Proteomes" id="UP000256977"/>
    </source>
</evidence>
<dbReference type="Proteomes" id="UP000256977">
    <property type="component" value="Unassembled WGS sequence"/>
</dbReference>
<organism evidence="1 2">
    <name type="scientific">Cohnella phaseoli</name>
    <dbReference type="NCBI Taxonomy" id="456490"/>
    <lineage>
        <taxon>Bacteria</taxon>
        <taxon>Bacillati</taxon>
        <taxon>Bacillota</taxon>
        <taxon>Bacilli</taxon>
        <taxon>Bacillales</taxon>
        <taxon>Paenibacillaceae</taxon>
        <taxon>Cohnella</taxon>
    </lineage>
</organism>
<dbReference type="OrthoDB" id="149130at2"/>
<gene>
    <name evidence="1" type="ORF">DFP98_103174</name>
</gene>
<dbReference type="SUPFAM" id="SSF53335">
    <property type="entry name" value="S-adenosyl-L-methionine-dependent methyltransferases"/>
    <property type="match status" value="1"/>
</dbReference>
<protein>
    <submittedName>
        <fullName evidence="1">Macrocin-O-methyltransferase TylF</fullName>
    </submittedName>
</protein>
<proteinExistence type="predicted"/>
<accession>A0A3D9KIE4</accession>
<comment type="caution">
    <text evidence="1">The sequence shown here is derived from an EMBL/GenBank/DDBJ whole genome shotgun (WGS) entry which is preliminary data.</text>
</comment>
<reference evidence="1 2" key="1">
    <citation type="submission" date="2018-07" db="EMBL/GenBank/DDBJ databases">
        <title>Genomic Encyclopedia of Type Strains, Phase III (KMG-III): the genomes of soil and plant-associated and newly described type strains.</title>
        <authorList>
            <person name="Whitman W."/>
        </authorList>
    </citation>
    <scope>NUCLEOTIDE SEQUENCE [LARGE SCALE GENOMIC DNA]</scope>
    <source>
        <strain evidence="1 2">CECT 7287</strain>
    </source>
</reference>
<dbReference type="AlphaFoldDB" id="A0A3D9KIE4"/>
<keyword evidence="2" id="KW-1185">Reference proteome</keyword>
<dbReference type="EMBL" id="QRDZ01000003">
    <property type="protein sequence ID" value="RED86321.1"/>
    <property type="molecule type" value="Genomic_DNA"/>
</dbReference>
<dbReference type="InterPro" id="IPR029063">
    <property type="entry name" value="SAM-dependent_MTases_sf"/>
</dbReference>
<dbReference type="GO" id="GO:0032259">
    <property type="term" value="P:methylation"/>
    <property type="evidence" value="ECO:0007669"/>
    <property type="project" value="UniProtKB-KW"/>
</dbReference>
<sequence length="253" mass="29127">MPERKRPMAAIDRHHSPQDRTAHRLAERAFRSSQTTLINKLEAFPRFATKRSVARFLARYEIYRELLHINGSIVECGVFNGAGFFSWAQFANIFEPSNHTRKIIGFDTFEGFPSLAEQDEDEERTFVAGDMRGDTAEQIRRSIAKYDAERHLAHIPNAEIVQGDFMETAEAYLQSHPHLLVALLYLDFDLYEPTRKALELFVPRMPKGAIVCFDELNCAAFPGETAALLEMLPIRATELRRFPFDPWISYCRL</sequence>
<dbReference type="PANTHER" id="PTHR40036">
    <property type="entry name" value="MACROCIN O-METHYLTRANSFERASE"/>
    <property type="match status" value="1"/>
</dbReference>